<dbReference type="GO" id="GO:0004658">
    <property type="term" value="F:propionyl-CoA carboxylase activity"/>
    <property type="evidence" value="ECO:0007669"/>
    <property type="project" value="TreeGrafter"/>
</dbReference>
<dbReference type="EMBL" id="JAPWTK010000015">
    <property type="protein sequence ID" value="KAJ8958889.1"/>
    <property type="molecule type" value="Genomic_DNA"/>
</dbReference>
<dbReference type="GO" id="GO:0005524">
    <property type="term" value="F:ATP binding"/>
    <property type="evidence" value="ECO:0007669"/>
    <property type="project" value="UniProtKB-KW"/>
</dbReference>
<dbReference type="AlphaFoldDB" id="A0AAV8Z430"/>
<dbReference type="PANTHER" id="PTHR18866:SF33">
    <property type="entry name" value="METHYLCROTONOYL-COA CARBOXYLASE SUBUNIT ALPHA, MITOCHONDRIAL-RELATED"/>
    <property type="match status" value="1"/>
</dbReference>
<dbReference type="PANTHER" id="PTHR18866">
    <property type="entry name" value="CARBOXYLASE:PYRUVATE/ACETYL-COA/PROPIONYL-COA CARBOXYLASE"/>
    <property type="match status" value="1"/>
</dbReference>
<dbReference type="InterPro" id="IPR016185">
    <property type="entry name" value="PreATP-grasp_dom_sf"/>
</dbReference>
<dbReference type="Pfam" id="PF00289">
    <property type="entry name" value="Biotin_carb_N"/>
    <property type="match status" value="1"/>
</dbReference>
<organism evidence="6 7">
    <name type="scientific">Aromia moschata</name>
    <dbReference type="NCBI Taxonomy" id="1265417"/>
    <lineage>
        <taxon>Eukaryota</taxon>
        <taxon>Metazoa</taxon>
        <taxon>Ecdysozoa</taxon>
        <taxon>Arthropoda</taxon>
        <taxon>Hexapoda</taxon>
        <taxon>Insecta</taxon>
        <taxon>Pterygota</taxon>
        <taxon>Neoptera</taxon>
        <taxon>Endopterygota</taxon>
        <taxon>Coleoptera</taxon>
        <taxon>Polyphaga</taxon>
        <taxon>Cucujiformia</taxon>
        <taxon>Chrysomeloidea</taxon>
        <taxon>Cerambycidae</taxon>
        <taxon>Cerambycinae</taxon>
        <taxon>Callichromatini</taxon>
        <taxon>Aromia</taxon>
    </lineage>
</organism>
<dbReference type="InterPro" id="IPR050856">
    <property type="entry name" value="Biotin_carboxylase_complex"/>
</dbReference>
<accession>A0AAV8Z430</accession>
<gene>
    <name evidence="6" type="ORF">NQ318_019657</name>
</gene>
<evidence type="ECO:0000256" key="2">
    <source>
        <dbReference type="ARBA" id="ARBA00022741"/>
    </source>
</evidence>
<reference evidence="6" key="1">
    <citation type="journal article" date="2023" name="Insect Mol. Biol.">
        <title>Genome sequencing provides insights into the evolution of gene families encoding plant cell wall-degrading enzymes in longhorned beetles.</title>
        <authorList>
            <person name="Shin N.R."/>
            <person name="Okamura Y."/>
            <person name="Kirsch R."/>
            <person name="Pauchet Y."/>
        </authorList>
    </citation>
    <scope>NUCLEOTIDE SEQUENCE</scope>
    <source>
        <strain evidence="6">AMC_N1</strain>
    </source>
</reference>
<feature type="domain" description="Biotin carboxylation" evidence="5">
    <location>
        <begin position="49"/>
        <end position="110"/>
    </location>
</feature>
<keyword evidence="7" id="KW-1185">Reference proteome</keyword>
<keyword evidence="1" id="KW-0436">Ligase</keyword>
<dbReference type="InterPro" id="IPR005481">
    <property type="entry name" value="BC-like_N"/>
</dbReference>
<keyword evidence="3" id="KW-0067">ATP-binding</keyword>
<evidence type="ECO:0000256" key="4">
    <source>
        <dbReference type="ARBA" id="ARBA00023267"/>
    </source>
</evidence>
<dbReference type="Gene3D" id="3.40.50.20">
    <property type="match status" value="1"/>
</dbReference>
<dbReference type="SUPFAM" id="SSF52440">
    <property type="entry name" value="PreATP-grasp domain"/>
    <property type="match status" value="1"/>
</dbReference>
<keyword evidence="4" id="KW-0092">Biotin</keyword>
<evidence type="ECO:0000256" key="3">
    <source>
        <dbReference type="ARBA" id="ARBA00022840"/>
    </source>
</evidence>
<sequence>MAFKVPRLLLERSFGFIRLNTQCSSLLPIGTLQRRSIYSLDPIDQNEPTFGKILIANRGEIACRIINTAKKMGIKTVAVYSVADSQSMHVKLADEGVFIGNSPRFRVLLR</sequence>
<dbReference type="InterPro" id="IPR011764">
    <property type="entry name" value="Biotin_carboxylation_dom"/>
</dbReference>
<keyword evidence="2" id="KW-0547">Nucleotide-binding</keyword>
<dbReference type="GO" id="GO:0005739">
    <property type="term" value="C:mitochondrion"/>
    <property type="evidence" value="ECO:0007669"/>
    <property type="project" value="TreeGrafter"/>
</dbReference>
<dbReference type="PROSITE" id="PS50979">
    <property type="entry name" value="BC"/>
    <property type="match status" value="1"/>
</dbReference>
<comment type="caution">
    <text evidence="6">The sequence shown here is derived from an EMBL/GenBank/DDBJ whole genome shotgun (WGS) entry which is preliminary data.</text>
</comment>
<evidence type="ECO:0000313" key="7">
    <source>
        <dbReference type="Proteomes" id="UP001162162"/>
    </source>
</evidence>
<evidence type="ECO:0000259" key="5">
    <source>
        <dbReference type="PROSITE" id="PS50979"/>
    </source>
</evidence>
<evidence type="ECO:0000256" key="1">
    <source>
        <dbReference type="ARBA" id="ARBA00022598"/>
    </source>
</evidence>
<protein>
    <recommendedName>
        <fullName evidence="5">Biotin carboxylation domain-containing protein</fullName>
    </recommendedName>
</protein>
<dbReference type="Proteomes" id="UP001162162">
    <property type="component" value="Unassembled WGS sequence"/>
</dbReference>
<evidence type="ECO:0000313" key="6">
    <source>
        <dbReference type="EMBL" id="KAJ8958889.1"/>
    </source>
</evidence>
<name>A0AAV8Z430_9CUCU</name>
<proteinExistence type="predicted"/>